<reference evidence="2 3" key="1">
    <citation type="submission" date="2014-09" db="EMBL/GenBank/DDBJ databases">
        <title>Whole genome shotgun sequence of Escherichia vulneris NBRC 102420.</title>
        <authorList>
            <person name="Yoshida Y."/>
            <person name="Hosoyama A."/>
            <person name="Tsuchikane K."/>
            <person name="Ohji S."/>
            <person name="Ichikawa N."/>
            <person name="Kimura A."/>
            <person name="Yamazoe A."/>
            <person name="Ezaki T."/>
            <person name="Fujita N."/>
        </authorList>
    </citation>
    <scope>NUCLEOTIDE SEQUENCE [LARGE SCALE GENOMIC DNA]</scope>
    <source>
        <strain evidence="2 3">NBRC 102420</strain>
    </source>
</reference>
<dbReference type="RefSeq" id="WP_042393823.1">
    <property type="nucleotide sequence ID" value="NZ_BBMZ01000021.1"/>
</dbReference>
<dbReference type="InterPro" id="IPR017734">
    <property type="entry name" value="T6SS_SciN"/>
</dbReference>
<dbReference type="NCBIfam" id="TIGR03352">
    <property type="entry name" value="VI_chp_3"/>
    <property type="match status" value="1"/>
</dbReference>
<protein>
    <recommendedName>
        <fullName evidence="4">Type VI secretion system family protein</fullName>
    </recommendedName>
</protein>
<gene>
    <name evidence="2" type="ORF">EV102420_21_00990</name>
</gene>
<evidence type="ECO:0000313" key="3">
    <source>
        <dbReference type="Proteomes" id="UP000029462"/>
    </source>
</evidence>
<proteinExistence type="predicted"/>
<keyword evidence="3" id="KW-1185">Reference proteome</keyword>
<dbReference type="Pfam" id="PF12790">
    <property type="entry name" value="T6SS-SciN"/>
    <property type="match status" value="1"/>
</dbReference>
<dbReference type="OrthoDB" id="7021080at2"/>
<organism evidence="2 3">
    <name type="scientific">Pseudescherichia vulneris NBRC 102420</name>
    <dbReference type="NCBI Taxonomy" id="1115515"/>
    <lineage>
        <taxon>Bacteria</taxon>
        <taxon>Pseudomonadati</taxon>
        <taxon>Pseudomonadota</taxon>
        <taxon>Gammaproteobacteria</taxon>
        <taxon>Enterobacterales</taxon>
        <taxon>Enterobacteriaceae</taxon>
        <taxon>Pseudescherichia</taxon>
    </lineage>
</organism>
<evidence type="ECO:0000313" key="2">
    <source>
        <dbReference type="EMBL" id="GAL59664.1"/>
    </source>
</evidence>
<dbReference type="InterPro" id="IPR038706">
    <property type="entry name" value="Type_VI_SciN-like_sf"/>
</dbReference>
<feature type="chain" id="PRO_5001865484" description="Type VI secretion system family protein" evidence="1">
    <location>
        <begin position="21"/>
        <end position="179"/>
    </location>
</feature>
<dbReference type="PANTHER" id="PTHR37625:SF4">
    <property type="entry name" value="OUTER MEMBRANE LIPOPROTEIN"/>
    <property type="match status" value="1"/>
</dbReference>
<dbReference type="Gene3D" id="2.60.40.4150">
    <property type="entry name" value="Type VI secretion system, lipoprotein SciN"/>
    <property type="match status" value="1"/>
</dbReference>
<keyword evidence="1" id="KW-0732">Signal</keyword>
<sequence>MLRTLLIKRLSLLLLPPLLAGCGLTQSVSDGTASVVKSVFYKQVKTLHLDITARQALNTDGQENTSLSEPLMVRVYQLKDRKIFDKTVYQQLLTQGDEAPGADLLASRSLVVKPGEDVSLDMPLDDKAQFVAVVALFRAPEMAKNSWKRVLSRDELDPDRPRVIEAEQNRLILQPLKDD</sequence>
<accession>A0A090V8Q8</accession>
<name>A0A090V8Q8_PSEVU</name>
<dbReference type="PANTHER" id="PTHR37625">
    <property type="entry name" value="OUTER MEMBRANE LIPOPROTEIN-RELATED"/>
    <property type="match status" value="1"/>
</dbReference>
<comment type="caution">
    <text evidence="2">The sequence shown here is derived from an EMBL/GenBank/DDBJ whole genome shotgun (WGS) entry which is preliminary data.</text>
</comment>
<dbReference type="eggNOG" id="COG3521">
    <property type="taxonomic scope" value="Bacteria"/>
</dbReference>
<dbReference type="PROSITE" id="PS51257">
    <property type="entry name" value="PROKAR_LIPOPROTEIN"/>
    <property type="match status" value="1"/>
</dbReference>
<dbReference type="AlphaFoldDB" id="A0A090V8Q8"/>
<evidence type="ECO:0000256" key="1">
    <source>
        <dbReference type="SAM" id="SignalP"/>
    </source>
</evidence>
<dbReference type="EMBL" id="BBMZ01000021">
    <property type="protein sequence ID" value="GAL59664.1"/>
    <property type="molecule type" value="Genomic_DNA"/>
</dbReference>
<dbReference type="STRING" id="1115515.EV102420_21_00990"/>
<dbReference type="Proteomes" id="UP000029462">
    <property type="component" value="Unassembled WGS sequence"/>
</dbReference>
<feature type="signal peptide" evidence="1">
    <location>
        <begin position="1"/>
        <end position="20"/>
    </location>
</feature>
<evidence type="ECO:0008006" key="4">
    <source>
        <dbReference type="Google" id="ProtNLM"/>
    </source>
</evidence>